<evidence type="ECO:0000256" key="8">
    <source>
        <dbReference type="ARBA" id="ARBA00022597"/>
    </source>
</evidence>
<dbReference type="SUPFAM" id="SSF55781">
    <property type="entry name" value="GAF domain-like"/>
    <property type="match status" value="1"/>
</dbReference>
<dbReference type="Gene3D" id="1.10.274.10">
    <property type="entry name" value="PtsI, HPr-binding domain"/>
    <property type="match status" value="1"/>
</dbReference>
<dbReference type="InterPro" id="IPR008731">
    <property type="entry name" value="PTS_EIN"/>
</dbReference>
<keyword evidence="9 15" id="KW-0808">Transferase</keyword>
<keyword evidence="7" id="KW-0963">Cytoplasm</keyword>
<dbReference type="KEGG" id="ome:OLMES_1422"/>
<keyword evidence="6" id="KW-0813">Transport</keyword>
<name>A0A1Y0I5L3_9GAMM</name>
<comment type="catalytic activity">
    <reaction evidence="1">
        <text>L-histidyl-[protein] + phosphoenolpyruvate = N(pros)-phospho-L-histidyl-[protein] + pyruvate</text>
        <dbReference type="Rhea" id="RHEA:23880"/>
        <dbReference type="Rhea" id="RHEA-COMP:9745"/>
        <dbReference type="Rhea" id="RHEA-COMP:9746"/>
        <dbReference type="ChEBI" id="CHEBI:15361"/>
        <dbReference type="ChEBI" id="CHEBI:29979"/>
        <dbReference type="ChEBI" id="CHEBI:58702"/>
        <dbReference type="ChEBI" id="CHEBI:64837"/>
        <dbReference type="EC" id="2.7.3.9"/>
    </reaction>
</comment>
<keyword evidence="10" id="KW-0598">Phosphotransferase system</keyword>
<evidence type="ECO:0000256" key="13">
    <source>
        <dbReference type="ARBA" id="ARBA00022842"/>
    </source>
</evidence>
<dbReference type="RefSeq" id="WP_157678201.1">
    <property type="nucleotide sequence ID" value="NZ_CP021425.1"/>
</dbReference>
<dbReference type="GO" id="GO:0016301">
    <property type="term" value="F:kinase activity"/>
    <property type="evidence" value="ECO:0007669"/>
    <property type="project" value="UniProtKB-KW"/>
</dbReference>
<evidence type="ECO:0000259" key="14">
    <source>
        <dbReference type="SMART" id="SM00065"/>
    </source>
</evidence>
<keyword evidence="13" id="KW-0460">Magnesium</keyword>
<dbReference type="PROSITE" id="PS00742">
    <property type="entry name" value="PEP_ENZYMES_2"/>
    <property type="match status" value="1"/>
</dbReference>
<keyword evidence="16" id="KW-1185">Reference proteome</keyword>
<evidence type="ECO:0000256" key="5">
    <source>
        <dbReference type="ARBA" id="ARBA00012232"/>
    </source>
</evidence>
<dbReference type="Proteomes" id="UP000196027">
    <property type="component" value="Chromosome"/>
</dbReference>
<sequence>MNKVILELTRIVQEVALVESPSEQVRRIVDSISHVIGVDVCSLYRMADDGDMILLATHGLASSHPIRVPAGKGLVGRVATSRHPLNVADAAGHPDFYYIAETLEERFSSFCGVPLVRFGEVIGVLVVQSRRPEKINDESEAFLVTLASQLAFIVADISPLMTLISNVNQRIVGVKGSPGIGIGQVQLCHHGGLNDVPDATCEDIEGSVAQWHSLLAAVKEEVKEEQAALGVELSESVTGIFEAYQMLLADQSLTDKVVMEIRAGHWLPAALRMSIHYFAELFRAMDDPYLKARHEDIQHLGNKLFNVWRGVNPVEQMALSDEHPVVLVGPQISVSDMASFPAGSLAGVVCFEGAKLSHTAVLANAMGIPAVMGVGSLKGLKSGEEIIVDGNEGQVILHPNDTVLHEFNQLVTQALSFQHKLDELRNVPAKTQDGIQVRLLANTGLLADITPGIRNGAEGVGLYRTEIPFIVRDSFPTEDEQVQVYGKVFDAYEGKPVYVRVLDVGGDKQLPYFPIHGEENPALGWRGIRFTLDNVQLLMTQVRAIIRAARGQENLHILLPMVSSTAEVETFRRLLDDACAELQEEGLELIYPKLGVMVEVPAAISQLRFWRDKIDFVSVGSNDLSQYLLALDRNNARVANRYDHVHPAVICEIERAVQSAREAGIPLSICGEMAADPVAVLLLLGMGVRSLSMSSAKLPKVKWLIRSISLPVAEQFLSEARQLDSTQQIRDAGKALLEAIGLRELCSG</sequence>
<comment type="subcellular location">
    <subcellularLocation>
        <location evidence="3">Cytoplasm</location>
    </subcellularLocation>
</comment>
<dbReference type="PANTHER" id="PTHR46244">
    <property type="entry name" value="PHOSPHOENOLPYRUVATE-PROTEIN PHOSPHOTRANSFERASE"/>
    <property type="match status" value="1"/>
</dbReference>
<accession>A0A1Y0I5L3</accession>
<dbReference type="AlphaFoldDB" id="A0A1Y0I5L3"/>
<dbReference type="Gene3D" id="3.30.450.40">
    <property type="match status" value="1"/>
</dbReference>
<evidence type="ECO:0000256" key="4">
    <source>
        <dbReference type="ARBA" id="ARBA00007837"/>
    </source>
</evidence>
<dbReference type="InterPro" id="IPR036637">
    <property type="entry name" value="Phosphohistidine_dom_sf"/>
</dbReference>
<evidence type="ECO:0000256" key="1">
    <source>
        <dbReference type="ARBA" id="ARBA00000683"/>
    </source>
</evidence>
<keyword evidence="11" id="KW-0479">Metal-binding</keyword>
<proteinExistence type="inferred from homology"/>
<feature type="domain" description="GAF" evidence="14">
    <location>
        <begin position="20"/>
        <end position="168"/>
    </location>
</feature>
<comment type="similarity">
    <text evidence="4">Belongs to the PEP-utilizing enzyme family.</text>
</comment>
<dbReference type="EC" id="2.7.3.9" evidence="5"/>
<dbReference type="Pfam" id="PF01590">
    <property type="entry name" value="GAF"/>
    <property type="match status" value="1"/>
</dbReference>
<dbReference type="Pfam" id="PF02896">
    <property type="entry name" value="PEP-utilizers_C"/>
    <property type="match status" value="1"/>
</dbReference>
<dbReference type="Pfam" id="PF00391">
    <property type="entry name" value="PEP-utilizers"/>
    <property type="match status" value="1"/>
</dbReference>
<dbReference type="GO" id="GO:0005737">
    <property type="term" value="C:cytoplasm"/>
    <property type="evidence" value="ECO:0007669"/>
    <property type="project" value="UniProtKB-SubCell"/>
</dbReference>
<evidence type="ECO:0000256" key="12">
    <source>
        <dbReference type="ARBA" id="ARBA00022777"/>
    </source>
</evidence>
<dbReference type="SMART" id="SM00065">
    <property type="entry name" value="GAF"/>
    <property type="match status" value="1"/>
</dbReference>
<dbReference type="GO" id="GO:0009401">
    <property type="term" value="P:phosphoenolpyruvate-dependent sugar phosphotransferase system"/>
    <property type="evidence" value="ECO:0007669"/>
    <property type="project" value="UniProtKB-KW"/>
</dbReference>
<organism evidence="15 16">
    <name type="scientific">Oleiphilus messinensis</name>
    <dbReference type="NCBI Taxonomy" id="141451"/>
    <lineage>
        <taxon>Bacteria</taxon>
        <taxon>Pseudomonadati</taxon>
        <taxon>Pseudomonadota</taxon>
        <taxon>Gammaproteobacteria</taxon>
        <taxon>Oceanospirillales</taxon>
        <taxon>Oleiphilaceae</taxon>
        <taxon>Oleiphilus</taxon>
    </lineage>
</organism>
<dbReference type="PRINTS" id="PR01736">
    <property type="entry name" value="PHPHTRNFRASE"/>
</dbReference>
<dbReference type="InterPro" id="IPR040442">
    <property type="entry name" value="Pyrv_kinase-like_dom_sf"/>
</dbReference>
<keyword evidence="8" id="KW-0762">Sugar transport</keyword>
<dbReference type="InterPro" id="IPR029016">
    <property type="entry name" value="GAF-like_dom_sf"/>
</dbReference>
<evidence type="ECO:0000256" key="10">
    <source>
        <dbReference type="ARBA" id="ARBA00022683"/>
    </source>
</evidence>
<dbReference type="Gene3D" id="3.20.20.60">
    <property type="entry name" value="Phosphoenolpyruvate-binding domains"/>
    <property type="match status" value="1"/>
</dbReference>
<evidence type="ECO:0000256" key="11">
    <source>
        <dbReference type="ARBA" id="ARBA00022723"/>
    </source>
</evidence>
<dbReference type="SUPFAM" id="SSF51621">
    <property type="entry name" value="Phosphoenolpyruvate/pyruvate domain"/>
    <property type="match status" value="1"/>
</dbReference>
<dbReference type="NCBIfam" id="TIGR01417">
    <property type="entry name" value="PTS_I_fam"/>
    <property type="match status" value="1"/>
</dbReference>
<evidence type="ECO:0000313" key="15">
    <source>
        <dbReference type="EMBL" id="ARU55499.1"/>
    </source>
</evidence>
<dbReference type="NCBIfam" id="NF008283">
    <property type="entry name" value="PRK11061.1"/>
    <property type="match status" value="1"/>
</dbReference>
<dbReference type="Gene3D" id="3.50.30.10">
    <property type="entry name" value="Phosphohistidine domain"/>
    <property type="match status" value="1"/>
</dbReference>
<evidence type="ECO:0000313" key="16">
    <source>
        <dbReference type="Proteomes" id="UP000196027"/>
    </source>
</evidence>
<evidence type="ECO:0000256" key="3">
    <source>
        <dbReference type="ARBA" id="ARBA00004496"/>
    </source>
</evidence>
<dbReference type="InterPro" id="IPR003018">
    <property type="entry name" value="GAF"/>
</dbReference>
<dbReference type="EMBL" id="CP021425">
    <property type="protein sequence ID" value="ARU55499.1"/>
    <property type="molecule type" value="Genomic_DNA"/>
</dbReference>
<dbReference type="InterPro" id="IPR006318">
    <property type="entry name" value="PTS_EI-like"/>
</dbReference>
<dbReference type="InterPro" id="IPR050499">
    <property type="entry name" value="PEP-utilizing_PTS_enzyme"/>
</dbReference>
<dbReference type="PANTHER" id="PTHR46244:SF1">
    <property type="entry name" value="PHOSPHOENOLPYRUVATE-DEPENDENT PHOSPHOTRANSFERASE SYSTEM"/>
    <property type="match status" value="1"/>
</dbReference>
<protein>
    <recommendedName>
        <fullName evidence="5">phosphoenolpyruvate--protein phosphotransferase</fullName>
        <ecNumber evidence="5">2.7.3.9</ecNumber>
    </recommendedName>
</protein>
<dbReference type="SUPFAM" id="SSF52009">
    <property type="entry name" value="Phosphohistidine domain"/>
    <property type="match status" value="1"/>
</dbReference>
<keyword evidence="12" id="KW-0418">Kinase</keyword>
<evidence type="ECO:0000256" key="6">
    <source>
        <dbReference type="ARBA" id="ARBA00022448"/>
    </source>
</evidence>
<evidence type="ECO:0000256" key="7">
    <source>
        <dbReference type="ARBA" id="ARBA00022490"/>
    </source>
</evidence>
<dbReference type="Pfam" id="PF05524">
    <property type="entry name" value="PEP-utilisers_N"/>
    <property type="match status" value="1"/>
</dbReference>
<evidence type="ECO:0000256" key="2">
    <source>
        <dbReference type="ARBA" id="ARBA00001946"/>
    </source>
</evidence>
<dbReference type="InterPro" id="IPR015813">
    <property type="entry name" value="Pyrv/PenolPyrv_kinase-like_dom"/>
</dbReference>
<dbReference type="SUPFAM" id="SSF47831">
    <property type="entry name" value="Enzyme I of the PEP:sugar phosphotransferase system HPr-binding (sub)domain"/>
    <property type="match status" value="1"/>
</dbReference>
<dbReference type="GO" id="GO:0046872">
    <property type="term" value="F:metal ion binding"/>
    <property type="evidence" value="ECO:0007669"/>
    <property type="project" value="UniProtKB-KW"/>
</dbReference>
<gene>
    <name evidence="15" type="ORF">OLMES_1422</name>
</gene>
<dbReference type="InterPro" id="IPR023151">
    <property type="entry name" value="PEP_util_CS"/>
</dbReference>
<dbReference type="InterPro" id="IPR036618">
    <property type="entry name" value="PtsI_HPr-bd_sf"/>
</dbReference>
<comment type="cofactor">
    <cofactor evidence="2">
        <name>Mg(2+)</name>
        <dbReference type="ChEBI" id="CHEBI:18420"/>
    </cofactor>
</comment>
<dbReference type="OrthoDB" id="9765468at2"/>
<dbReference type="GO" id="GO:0008965">
    <property type="term" value="F:phosphoenolpyruvate-protein phosphotransferase activity"/>
    <property type="evidence" value="ECO:0007669"/>
    <property type="project" value="UniProtKB-EC"/>
</dbReference>
<dbReference type="InterPro" id="IPR008279">
    <property type="entry name" value="PEP-util_enz_mobile_dom"/>
</dbReference>
<reference evidence="15 16" key="1">
    <citation type="submission" date="2017-05" db="EMBL/GenBank/DDBJ databases">
        <title>Genomic insights into alkan degradation activity of Oleiphilus messinensis.</title>
        <authorList>
            <person name="Kozyavkin S.A."/>
            <person name="Slesarev A.I."/>
            <person name="Golyshin P.N."/>
            <person name="Korzhenkov A."/>
            <person name="Golyshina O.N."/>
            <person name="Toshchakov S.V."/>
        </authorList>
    </citation>
    <scope>NUCLEOTIDE SEQUENCE [LARGE SCALE GENOMIC DNA]</scope>
    <source>
        <strain evidence="15 16">ME102</strain>
    </source>
</reference>
<dbReference type="InterPro" id="IPR000121">
    <property type="entry name" value="PEP_util_C"/>
</dbReference>
<evidence type="ECO:0000256" key="9">
    <source>
        <dbReference type="ARBA" id="ARBA00022679"/>
    </source>
</evidence>